<dbReference type="Pfam" id="PF24882">
    <property type="entry name" value="WHD_ORC2"/>
    <property type="match status" value="1"/>
</dbReference>
<gene>
    <name evidence="9" type="ORF">P8C59_001606</name>
</gene>
<dbReference type="Proteomes" id="UP001217918">
    <property type="component" value="Unassembled WGS sequence"/>
</dbReference>
<evidence type="ECO:0000313" key="10">
    <source>
        <dbReference type="Proteomes" id="UP001217918"/>
    </source>
</evidence>
<evidence type="ECO:0000256" key="1">
    <source>
        <dbReference type="ARBA" id="ARBA00004123"/>
    </source>
</evidence>
<organism evidence="9 10">
    <name type="scientific">Phyllachora maydis</name>
    <dbReference type="NCBI Taxonomy" id="1825666"/>
    <lineage>
        <taxon>Eukaryota</taxon>
        <taxon>Fungi</taxon>
        <taxon>Dikarya</taxon>
        <taxon>Ascomycota</taxon>
        <taxon>Pezizomycotina</taxon>
        <taxon>Sordariomycetes</taxon>
        <taxon>Sordariomycetidae</taxon>
        <taxon>Phyllachorales</taxon>
        <taxon>Phyllachoraceae</taxon>
        <taxon>Phyllachora</taxon>
    </lineage>
</organism>
<dbReference type="InterPro" id="IPR056772">
    <property type="entry name" value="RecA-like_ORC2"/>
</dbReference>
<dbReference type="GO" id="GO:0005664">
    <property type="term" value="C:nuclear origin of replication recognition complex"/>
    <property type="evidence" value="ECO:0007669"/>
    <property type="project" value="UniProtKB-UniRule"/>
</dbReference>
<feature type="region of interest" description="Disordered" evidence="6">
    <location>
        <begin position="108"/>
        <end position="177"/>
    </location>
</feature>
<comment type="caution">
    <text evidence="9">The sequence shown here is derived from an EMBL/GenBank/DDBJ whole genome shotgun (WGS) entry which is preliminary data.</text>
</comment>
<evidence type="ECO:0000313" key="9">
    <source>
        <dbReference type="EMBL" id="KAK2067907.1"/>
    </source>
</evidence>
<evidence type="ECO:0000256" key="2">
    <source>
        <dbReference type="ARBA" id="ARBA00007421"/>
    </source>
</evidence>
<feature type="compositionally biased region" description="Polar residues" evidence="6">
    <location>
        <begin position="30"/>
        <end position="43"/>
    </location>
</feature>
<comment type="similarity">
    <text evidence="2 5">Belongs to the ORC2 family.</text>
</comment>
<feature type="compositionally biased region" description="Basic residues" evidence="6">
    <location>
        <begin position="152"/>
        <end position="161"/>
    </location>
</feature>
<dbReference type="AlphaFoldDB" id="A0AAD9M9C3"/>
<protein>
    <recommendedName>
        <fullName evidence="5">Origin recognition complex subunit 2</fullName>
    </recommendedName>
</protein>
<dbReference type="Pfam" id="PF04084">
    <property type="entry name" value="RecA-like_ORC2"/>
    <property type="match status" value="1"/>
</dbReference>
<feature type="domain" description="Origin recognition complex subunit 2 winged-helix" evidence="8">
    <location>
        <begin position="487"/>
        <end position="545"/>
    </location>
</feature>
<dbReference type="EMBL" id="JAQQPM010000001">
    <property type="protein sequence ID" value="KAK2067907.1"/>
    <property type="molecule type" value="Genomic_DNA"/>
</dbReference>
<dbReference type="InterPro" id="IPR007220">
    <property type="entry name" value="ORC2"/>
</dbReference>
<comment type="subcellular location">
    <subcellularLocation>
        <location evidence="1 5">Nucleus</location>
    </subcellularLocation>
</comment>
<keyword evidence="3 5" id="KW-0235">DNA replication</keyword>
<reference evidence="9" key="1">
    <citation type="journal article" date="2023" name="Mol. Plant Microbe Interact.">
        <title>Elucidating the Obligate Nature and Biological Capacity of an Invasive Fungal Corn Pathogen.</title>
        <authorList>
            <person name="MacCready J.S."/>
            <person name="Roggenkamp E.M."/>
            <person name="Gdanetz K."/>
            <person name="Chilvers M.I."/>
        </authorList>
    </citation>
    <scope>NUCLEOTIDE SEQUENCE</scope>
    <source>
        <strain evidence="9">PM02</strain>
    </source>
</reference>
<comment type="function">
    <text evidence="5">Component of the origin recognition complex (ORC) that binds origins of replication. DNA-binding is ATP-dependent. ORC is required to assemble the pre-replication complex necessary to initiate DNA replication.</text>
</comment>
<name>A0AAD9M9C3_9PEZI</name>
<dbReference type="InterPro" id="IPR056773">
    <property type="entry name" value="WHD_ORC2"/>
</dbReference>
<comment type="subunit">
    <text evidence="5">Component of the origin recognition complex (ORC).</text>
</comment>
<evidence type="ECO:0000259" key="7">
    <source>
        <dbReference type="Pfam" id="PF04084"/>
    </source>
</evidence>
<keyword evidence="4 5" id="KW-0539">Nucleus</keyword>
<keyword evidence="10" id="KW-1185">Reference proteome</keyword>
<proteinExistence type="inferred from homology"/>
<evidence type="ECO:0000256" key="6">
    <source>
        <dbReference type="SAM" id="MobiDB-lite"/>
    </source>
</evidence>
<feature type="domain" description="Origin recognition complex subunit 2 RecA-like" evidence="7">
    <location>
        <begin position="243"/>
        <end position="414"/>
    </location>
</feature>
<accession>A0AAD9M9C3</accession>
<dbReference type="GO" id="GO:0006260">
    <property type="term" value="P:DNA replication"/>
    <property type="evidence" value="ECO:0007669"/>
    <property type="project" value="UniProtKB-UniRule"/>
</dbReference>
<evidence type="ECO:0000256" key="3">
    <source>
        <dbReference type="ARBA" id="ARBA00022705"/>
    </source>
</evidence>
<sequence>MYTKCRTVQRRRLQKLPARTPNRARHHFTNRVTPQTTTPSAQRTKPLADDTPTGIPLPTPSRRTIADRSARRKSARILIQQVVGGDGSDDDLDGGEAAAGAAIARAIDESSASDDDSGDAEAAAEAAGTPSRRGRRPKVPGPAKEETDKKKGLGRGRRKKSPSPSPPPRGLPPHEQFFFQNKPGLARTSDNTLVGLELLTHDEYFSLLRRLEEQRPQDGHKAKKTQKTNRQERDVEPIAAPSWFPQWAFELTQGFNVCLYGPGSKKRLLHRFAQYLHGRASAPASHAQSKVVVVNGYIRTLTARDILTAVASALASLSPTPPPKLPLATPAAATQALLAVLSSLPAHPSPFPPLTLLVPSLDAPPLRKSPLQTLLATLAAHRAVGLVASVDTPSFPLLWDVATASRFRFVFHDAAAVGAGATTPFGAAEVAVVDEVHELLGRRGQRAGGREGVGFVLRSLPENARALFRLLVGEWLAVVEGEGGEEGGEGLEYRMVYNRAVEEFICSSEMAFRTLLKEFHDHQIIASHKDAIGTEFLSLPFRREELESILEDLTA</sequence>
<dbReference type="PANTHER" id="PTHR14052:SF0">
    <property type="entry name" value="ORIGIN RECOGNITION COMPLEX SUBUNIT 2"/>
    <property type="match status" value="1"/>
</dbReference>
<feature type="region of interest" description="Disordered" evidence="6">
    <location>
        <begin position="16"/>
        <end position="72"/>
    </location>
</feature>
<evidence type="ECO:0000256" key="5">
    <source>
        <dbReference type="RuleBase" id="RU368084"/>
    </source>
</evidence>
<dbReference type="GO" id="GO:0003688">
    <property type="term" value="F:DNA replication origin binding"/>
    <property type="evidence" value="ECO:0007669"/>
    <property type="project" value="UniProtKB-UniRule"/>
</dbReference>
<feature type="region of interest" description="Disordered" evidence="6">
    <location>
        <begin position="211"/>
        <end position="233"/>
    </location>
</feature>
<feature type="compositionally biased region" description="Basic and acidic residues" evidence="6">
    <location>
        <begin position="211"/>
        <end position="220"/>
    </location>
</feature>
<evidence type="ECO:0000259" key="8">
    <source>
        <dbReference type="Pfam" id="PF24882"/>
    </source>
</evidence>
<evidence type="ECO:0000256" key="4">
    <source>
        <dbReference type="ARBA" id="ARBA00023242"/>
    </source>
</evidence>
<dbReference type="PANTHER" id="PTHR14052">
    <property type="entry name" value="ORIGIN RECOGNITION COMPLEX SUBUNIT 2"/>
    <property type="match status" value="1"/>
</dbReference>